<dbReference type="Pfam" id="PF00196">
    <property type="entry name" value="GerE"/>
    <property type="match status" value="1"/>
</dbReference>
<proteinExistence type="predicted"/>
<gene>
    <name evidence="2" type="ORF">AABB31_23245</name>
</gene>
<dbReference type="Proteomes" id="UP001470809">
    <property type="component" value="Chromosome"/>
</dbReference>
<dbReference type="SUPFAM" id="SSF46894">
    <property type="entry name" value="C-terminal effector domain of the bipartite response regulators"/>
    <property type="match status" value="1"/>
</dbReference>
<dbReference type="RefSeq" id="WP_373634984.1">
    <property type="nucleotide sequence ID" value="NZ_CP151767.2"/>
</dbReference>
<reference evidence="2 3" key="2">
    <citation type="submission" date="2024-08" db="EMBL/GenBank/DDBJ databases">
        <title>Phylogenomic analyses of a clade within the roseobacter group suggest taxonomic reassignments of species of the genera Aestuariivita, Citreicella, Loktanella, Nautella, Pelagibaca, Ruegeria, Thalassobius, Thiobacimonas and Tropicibacter, and the proposal o.</title>
        <authorList>
            <person name="Jeon C.O."/>
        </authorList>
    </citation>
    <scope>NUCLEOTIDE SEQUENCE [LARGE SCALE GENOMIC DNA]</scope>
    <source>
        <strain evidence="2 3">SS1-5</strain>
    </source>
</reference>
<dbReference type="InterPro" id="IPR000792">
    <property type="entry name" value="Tscrpt_reg_LuxR_C"/>
</dbReference>
<dbReference type="Gene3D" id="1.10.10.10">
    <property type="entry name" value="Winged helix-like DNA-binding domain superfamily/Winged helix DNA-binding domain"/>
    <property type="match status" value="1"/>
</dbReference>
<evidence type="ECO:0000313" key="3">
    <source>
        <dbReference type="Proteomes" id="UP001470809"/>
    </source>
</evidence>
<organism evidence="2 3">
    <name type="scientific">Yoonia rhodophyticola</name>
    <dbReference type="NCBI Taxonomy" id="3137370"/>
    <lineage>
        <taxon>Bacteria</taxon>
        <taxon>Pseudomonadati</taxon>
        <taxon>Pseudomonadota</taxon>
        <taxon>Alphaproteobacteria</taxon>
        <taxon>Rhodobacterales</taxon>
        <taxon>Paracoccaceae</taxon>
        <taxon>Yoonia</taxon>
    </lineage>
</organism>
<reference evidence="3" key="1">
    <citation type="submission" date="2024-04" db="EMBL/GenBank/DDBJ databases">
        <title>Phylogenomic analyses of a clade within the roseobacter group suggest taxonomic reassignments of species of the genera Aestuariivita, Citreicella, Loktanella, Nautella, Pelagibaca, Ruegeria, Thalassobius, Thiobacimonas and Tropicibacter, and the proposal o.</title>
        <authorList>
            <person name="Jeon C.O."/>
        </authorList>
    </citation>
    <scope>NUCLEOTIDE SEQUENCE [LARGE SCALE GENOMIC DNA]</scope>
    <source>
        <strain evidence="3">SS1-5</strain>
    </source>
</reference>
<evidence type="ECO:0000313" key="2">
    <source>
        <dbReference type="EMBL" id="XFU26472.1"/>
    </source>
</evidence>
<protein>
    <submittedName>
        <fullName evidence="2">LuxR C-terminal-related transcriptional regulator</fullName>
    </submittedName>
</protein>
<name>A0ABZ3JCL3_9RHOB</name>
<evidence type="ECO:0000259" key="1">
    <source>
        <dbReference type="Pfam" id="PF00196"/>
    </source>
</evidence>
<dbReference type="EMBL" id="CP151767">
    <property type="protein sequence ID" value="XFU26472.1"/>
    <property type="molecule type" value="Genomic_DNA"/>
</dbReference>
<accession>A0ABZ3JCL3</accession>
<dbReference type="InterPro" id="IPR016032">
    <property type="entry name" value="Sig_transdc_resp-reg_C-effctor"/>
</dbReference>
<feature type="domain" description="HTH luxR-type" evidence="1">
    <location>
        <begin position="2"/>
        <end position="39"/>
    </location>
</feature>
<keyword evidence="3" id="KW-1185">Reference proteome</keyword>
<sequence length="88" mass="10102">MPREQEIVSLASTGKTDQQIADTLGVSRDAIKQWWSRIYDHVLDVHPDVFWNDSSSCAGEVRGTEKRRSVLAYCASRPSELRPHYLKR</sequence>
<dbReference type="InterPro" id="IPR036388">
    <property type="entry name" value="WH-like_DNA-bd_sf"/>
</dbReference>